<evidence type="ECO:0000313" key="4">
    <source>
        <dbReference type="Proteomes" id="UP000244930"/>
    </source>
</evidence>
<dbReference type="PRINTS" id="PR00099">
    <property type="entry name" value="CPSGATASE"/>
</dbReference>
<dbReference type="AlphaFoldDB" id="A0A2U8GSZ8"/>
<protein>
    <submittedName>
        <fullName evidence="3">Anthranilate/aminodeoxychorismate synthase component II</fullName>
        <ecNumber evidence="3">4.1.3.27</ecNumber>
    </submittedName>
</protein>
<dbReference type="InterPro" id="IPR050472">
    <property type="entry name" value="Anth_synth/Amidotransfase"/>
</dbReference>
<dbReference type="SUPFAM" id="SSF52317">
    <property type="entry name" value="Class I glutamine amidotransferase-like"/>
    <property type="match status" value="1"/>
</dbReference>
<proteinExistence type="predicted"/>
<dbReference type="EC" id="4.1.3.27" evidence="3"/>
<evidence type="ECO:0000313" key="3">
    <source>
        <dbReference type="EMBL" id="AWI75625.1"/>
    </source>
</evidence>
<dbReference type="GO" id="GO:0000162">
    <property type="term" value="P:L-tryptophan biosynthetic process"/>
    <property type="evidence" value="ECO:0007669"/>
    <property type="project" value="TreeGrafter"/>
</dbReference>
<dbReference type="PRINTS" id="PR00096">
    <property type="entry name" value="GATASE"/>
</dbReference>
<name>A0A2U8GSZ8_9RHOO</name>
<dbReference type="Proteomes" id="UP000244930">
    <property type="component" value="Chromosome"/>
</dbReference>
<dbReference type="EMBL" id="CP022187">
    <property type="protein sequence ID" value="AWI75625.1"/>
    <property type="molecule type" value="Genomic_DNA"/>
</dbReference>
<dbReference type="PROSITE" id="PS51273">
    <property type="entry name" value="GATASE_TYPE_1"/>
    <property type="match status" value="1"/>
</dbReference>
<reference evidence="3 4" key="1">
    <citation type="submission" date="2017-06" db="EMBL/GenBank/DDBJ databases">
        <title>Azoarcus.</title>
        <authorList>
            <person name="Woo J.-H."/>
            <person name="Kim H.-S."/>
        </authorList>
    </citation>
    <scope>NUCLEOTIDE SEQUENCE [LARGE SCALE GENOMIC DNA]</scope>
    <source>
        <strain evidence="3 4">TSPY31</strain>
    </source>
</reference>
<dbReference type="FunFam" id="3.40.50.880:FF:000003">
    <property type="entry name" value="Anthranilate synthase component II"/>
    <property type="match status" value="1"/>
</dbReference>
<dbReference type="Gene3D" id="3.40.50.880">
    <property type="match status" value="1"/>
</dbReference>
<sequence>MLLMIDNYDSFTYNLVQYFGELGAKVKVFRNDEITLEQIASMQPAQLVISPGPCSPAEAGISVAAIRELAGKLPILGVCLGHQSIGAAFGGRIVHAQRLMHGKTSPVHHLDKGVFRGLPNPLICTRYHSLAIERESLPDCLEVTAWTDDGEIMGVRHKTLDIEGVQFHPESILTERGHDLLRNFLDRGDSLPAAA</sequence>
<evidence type="ECO:0000256" key="1">
    <source>
        <dbReference type="ARBA" id="ARBA00022962"/>
    </source>
</evidence>
<dbReference type="PANTHER" id="PTHR43418:SF4">
    <property type="entry name" value="MULTIFUNCTIONAL TRYPTOPHAN BIOSYNTHESIS PROTEIN"/>
    <property type="match status" value="1"/>
</dbReference>
<keyword evidence="3" id="KW-0456">Lyase</keyword>
<accession>A0A2U8GSZ8</accession>
<dbReference type="PRINTS" id="PR00097">
    <property type="entry name" value="ANTSNTHASEII"/>
</dbReference>
<dbReference type="InterPro" id="IPR029062">
    <property type="entry name" value="Class_I_gatase-like"/>
</dbReference>
<keyword evidence="1" id="KW-0315">Glutamine amidotransferase</keyword>
<evidence type="ECO:0000259" key="2">
    <source>
        <dbReference type="Pfam" id="PF00117"/>
    </source>
</evidence>
<organism evidence="3 4">
    <name type="scientific">Parazoarcus communis</name>
    <dbReference type="NCBI Taxonomy" id="41977"/>
    <lineage>
        <taxon>Bacteria</taxon>
        <taxon>Pseudomonadati</taxon>
        <taxon>Pseudomonadota</taxon>
        <taxon>Betaproteobacteria</taxon>
        <taxon>Rhodocyclales</taxon>
        <taxon>Zoogloeaceae</taxon>
        <taxon>Parazoarcus</taxon>
    </lineage>
</organism>
<feature type="domain" description="Glutamine amidotransferase" evidence="2">
    <location>
        <begin position="3"/>
        <end position="185"/>
    </location>
</feature>
<dbReference type="KEGG" id="acom:CEW83_10700"/>
<dbReference type="NCBIfam" id="TIGR00566">
    <property type="entry name" value="trpG_papA"/>
    <property type="match status" value="1"/>
</dbReference>
<dbReference type="RefSeq" id="WP_108949331.1">
    <property type="nucleotide sequence ID" value="NZ_CP022187.1"/>
</dbReference>
<dbReference type="InterPro" id="IPR006221">
    <property type="entry name" value="TrpG/PapA_dom"/>
</dbReference>
<dbReference type="CDD" id="cd01743">
    <property type="entry name" value="GATase1_Anthranilate_Synthase"/>
    <property type="match status" value="1"/>
</dbReference>
<dbReference type="InterPro" id="IPR017926">
    <property type="entry name" value="GATASE"/>
</dbReference>
<dbReference type="GO" id="GO:0005829">
    <property type="term" value="C:cytosol"/>
    <property type="evidence" value="ECO:0007669"/>
    <property type="project" value="TreeGrafter"/>
</dbReference>
<dbReference type="Pfam" id="PF00117">
    <property type="entry name" value="GATase"/>
    <property type="match status" value="1"/>
</dbReference>
<keyword evidence="4" id="KW-1185">Reference proteome</keyword>
<dbReference type="PANTHER" id="PTHR43418">
    <property type="entry name" value="MULTIFUNCTIONAL TRYPTOPHAN BIOSYNTHESIS PROTEIN-RELATED"/>
    <property type="match status" value="1"/>
</dbReference>
<dbReference type="GO" id="GO:0004049">
    <property type="term" value="F:anthranilate synthase activity"/>
    <property type="evidence" value="ECO:0007669"/>
    <property type="project" value="UniProtKB-EC"/>
</dbReference>
<gene>
    <name evidence="3" type="ORF">CEW83_10700</name>
</gene>